<evidence type="ECO:0000256" key="2">
    <source>
        <dbReference type="ARBA" id="ARBA00022737"/>
    </source>
</evidence>
<dbReference type="SMART" id="SM00369">
    <property type="entry name" value="LRR_TYP"/>
    <property type="match status" value="5"/>
</dbReference>
<name>A0A0B1TVH4_OESDE</name>
<keyword evidence="5" id="KW-1185">Reference proteome</keyword>
<evidence type="ECO:0000313" key="4">
    <source>
        <dbReference type="EMBL" id="KHJ99460.1"/>
    </source>
</evidence>
<dbReference type="EMBL" id="KN549219">
    <property type="protein sequence ID" value="KHJ99460.1"/>
    <property type="molecule type" value="Genomic_DNA"/>
</dbReference>
<dbReference type="PRINTS" id="PR00019">
    <property type="entry name" value="LEURICHRPT"/>
</dbReference>
<evidence type="ECO:0000256" key="3">
    <source>
        <dbReference type="SAM" id="SignalP"/>
    </source>
</evidence>
<reference evidence="4 5" key="1">
    <citation type="submission" date="2014-03" db="EMBL/GenBank/DDBJ databases">
        <title>Draft genome of the hookworm Oesophagostomum dentatum.</title>
        <authorList>
            <person name="Mitreva M."/>
        </authorList>
    </citation>
    <scope>NUCLEOTIDE SEQUENCE [LARGE SCALE GENOMIC DNA]</scope>
    <source>
        <strain evidence="4 5">OD-Hann</strain>
    </source>
</reference>
<dbReference type="InterPro" id="IPR001611">
    <property type="entry name" value="Leu-rich_rpt"/>
</dbReference>
<protein>
    <submittedName>
        <fullName evidence="4">Leucine Rich repeat-containing domain protein</fullName>
    </submittedName>
</protein>
<dbReference type="Gene3D" id="3.80.10.10">
    <property type="entry name" value="Ribonuclease Inhibitor"/>
    <property type="match status" value="2"/>
</dbReference>
<dbReference type="InterPro" id="IPR003591">
    <property type="entry name" value="Leu-rich_rpt_typical-subtyp"/>
</dbReference>
<dbReference type="Proteomes" id="UP000053660">
    <property type="component" value="Unassembled WGS sequence"/>
</dbReference>
<keyword evidence="2" id="KW-0677">Repeat</keyword>
<keyword evidence="3" id="KW-0732">Signal</keyword>
<sequence>MANNWMSIELSDRLGFHRPPFIPLMRWFVVAFLIRAAFASCPKQCTCKGDSMSCVSLNEHELSAVISHLASAEWSGVRELSIRDTPSLSIELIPKLNYLEVIDLSHNGLGDDVWLNNKATFPAVRKAILEGNNLTRADRKLLVPFPKIEEVHLGHNQISYIGYDSLRMPQIRSIRLNDNRIQALGMHAFRFIPQLQDVDLSGNLLERFMMSEFSTVTSLRYLNVSRNKIRSVECDSITPMISLEILDLSSNNLTQLPGIELRSMESLRTLILARNPITVAEEGHLRLDSLQVLDLSSTALRAVEAGAFSRLPRLHSVSFANSRDLIFVSPTAFENISVFSLDASGTGIKSLAPSLLSSVARYYFNSISKVSSTSWN</sequence>
<dbReference type="SUPFAM" id="SSF52058">
    <property type="entry name" value="L domain-like"/>
    <property type="match status" value="1"/>
</dbReference>
<dbReference type="PANTHER" id="PTHR24366:SF96">
    <property type="entry name" value="LEUCINE RICH REPEAT CONTAINING 53"/>
    <property type="match status" value="1"/>
</dbReference>
<dbReference type="OrthoDB" id="676979at2759"/>
<feature type="signal peptide" evidence="3">
    <location>
        <begin position="1"/>
        <end position="39"/>
    </location>
</feature>
<feature type="chain" id="PRO_5002066288" evidence="3">
    <location>
        <begin position="40"/>
        <end position="376"/>
    </location>
</feature>
<dbReference type="PROSITE" id="PS51450">
    <property type="entry name" value="LRR"/>
    <property type="match status" value="2"/>
</dbReference>
<accession>A0A0B1TVH4</accession>
<organism evidence="4 5">
    <name type="scientific">Oesophagostomum dentatum</name>
    <name type="common">Nodular worm</name>
    <dbReference type="NCBI Taxonomy" id="61180"/>
    <lineage>
        <taxon>Eukaryota</taxon>
        <taxon>Metazoa</taxon>
        <taxon>Ecdysozoa</taxon>
        <taxon>Nematoda</taxon>
        <taxon>Chromadorea</taxon>
        <taxon>Rhabditida</taxon>
        <taxon>Rhabditina</taxon>
        <taxon>Rhabditomorpha</taxon>
        <taxon>Strongyloidea</taxon>
        <taxon>Strongylidae</taxon>
        <taxon>Oesophagostomum</taxon>
    </lineage>
</organism>
<dbReference type="Pfam" id="PF00560">
    <property type="entry name" value="LRR_1"/>
    <property type="match status" value="1"/>
</dbReference>
<dbReference type="Pfam" id="PF13855">
    <property type="entry name" value="LRR_8"/>
    <property type="match status" value="1"/>
</dbReference>
<keyword evidence="1" id="KW-0433">Leucine-rich repeat</keyword>
<dbReference type="AlphaFoldDB" id="A0A0B1TVH4"/>
<dbReference type="PANTHER" id="PTHR24366">
    <property type="entry name" value="IG(IMMUNOGLOBULIN) AND LRR(LEUCINE RICH REPEAT) DOMAINS"/>
    <property type="match status" value="1"/>
</dbReference>
<dbReference type="Pfam" id="PF13516">
    <property type="entry name" value="LRR_6"/>
    <property type="match status" value="1"/>
</dbReference>
<dbReference type="InterPro" id="IPR032675">
    <property type="entry name" value="LRR_dom_sf"/>
</dbReference>
<evidence type="ECO:0000256" key="1">
    <source>
        <dbReference type="ARBA" id="ARBA00022614"/>
    </source>
</evidence>
<gene>
    <name evidence="4" type="ORF">OESDEN_00539</name>
</gene>
<evidence type="ECO:0000313" key="5">
    <source>
        <dbReference type="Proteomes" id="UP000053660"/>
    </source>
</evidence>
<proteinExistence type="predicted"/>